<evidence type="ECO:0000256" key="1">
    <source>
        <dbReference type="ARBA" id="ARBA00009902"/>
    </source>
</evidence>
<evidence type="ECO:0000259" key="7">
    <source>
        <dbReference type="Pfam" id="PF08244"/>
    </source>
</evidence>
<evidence type="ECO:0000256" key="3">
    <source>
        <dbReference type="ARBA" id="ARBA00023295"/>
    </source>
</evidence>
<keyword evidence="9" id="KW-1185">Reference proteome</keyword>
<feature type="domain" description="Glycosyl hydrolase family 32 N-terminal" evidence="6">
    <location>
        <begin position="291"/>
        <end position="586"/>
    </location>
</feature>
<feature type="domain" description="Glycosyl hydrolase family 32 C-terminal" evidence="7">
    <location>
        <begin position="594"/>
        <end position="720"/>
    </location>
</feature>
<organism evidence="8 9">
    <name type="scientific">Bythopirellula goksoeyrii</name>
    <dbReference type="NCBI Taxonomy" id="1400387"/>
    <lineage>
        <taxon>Bacteria</taxon>
        <taxon>Pseudomonadati</taxon>
        <taxon>Planctomycetota</taxon>
        <taxon>Planctomycetia</taxon>
        <taxon>Pirellulales</taxon>
        <taxon>Lacipirellulaceae</taxon>
        <taxon>Bythopirellula</taxon>
    </lineage>
</organism>
<dbReference type="SUPFAM" id="SSF75005">
    <property type="entry name" value="Arabinanase/levansucrase/invertase"/>
    <property type="match status" value="1"/>
</dbReference>
<sequence length="727" mass="81111" precursor="true">MSAKTKLSAKTLPRVLGLVVTLMSGVALAAEDVLIQNFEQELHDSGWTIEGDEGFGDISNLTSGTGVTGYQREGFVYTALAAGNGARGTLTSPLFLIERDYLNFLIGGGGFEAETCMNLVVDGEIVRTAVGPNTGAGGTKALKWRSWDVGFLKGKKARIQIVDNREGEWGYIAVDYVYQSDIKMVAIENAAREFHLEKRYLNLPVVSTGRESLMRLLIDGKPVREFLITLADADPEYWVYLEVDAFQGEDAILQMSQLNSNDRRGFDAIFQADTFPGEQALYKEKLRPQFHFTSKRGWLNDPNGLVYYDGEYHLFYQHGPFGCKGAQDNQHWGHAVSTDLVHWTELGDAVHPDELGTIFSGSGVVDWNNSTGFQTGNEPPLVFAYTSAGSVNQWSKGKLFTQSIAYSNDRGRTLTKYAGNPVLPNIAPINRDPKVLWWEEGQEWVVILELDETFGFFTSKDLKKWEMQSNLLDGHFHDCPEMFELSVDDENNKKWVIHDGTGNYFCGDFDGRKFTPETELITRNYGNCFYAGQAFSNAPDGRCIEVAWGLMEFEPIPGMAFNQQITFPVDLTLRSTEDGPRLYTNPVNEIEILYGKEQSWAGVTLQPGENLLSELKGELYDIEAEFSIGDAPRFGFLIQGVPVIYDVEDGKLSSGKLEAPLKPQDGSIKLRLLVDRLSVEVFANDGRIYMPIRALNMDSSRGFEVFTDGGSTTVNSLKARELKSIWD</sequence>
<name>A0A5B9QI82_9BACT</name>
<evidence type="ECO:0000313" key="8">
    <source>
        <dbReference type="EMBL" id="QEG37392.1"/>
    </source>
</evidence>
<dbReference type="EC" id="3.2.1.80" evidence="8"/>
<evidence type="ECO:0000259" key="6">
    <source>
        <dbReference type="Pfam" id="PF00251"/>
    </source>
</evidence>
<proteinExistence type="inferred from homology"/>
<dbReference type="InterPro" id="IPR001362">
    <property type="entry name" value="Glyco_hydro_32"/>
</dbReference>
<comment type="similarity">
    <text evidence="1 4">Belongs to the glycosyl hydrolase 32 family.</text>
</comment>
<dbReference type="RefSeq" id="WP_148075638.1">
    <property type="nucleotide sequence ID" value="NZ_CP042913.1"/>
</dbReference>
<protein>
    <submittedName>
        <fullName evidence="8">Levanase</fullName>
        <ecNumber evidence="8">3.2.1.80</ecNumber>
    </submittedName>
</protein>
<dbReference type="InterPro" id="IPR013148">
    <property type="entry name" value="Glyco_hydro_32_N"/>
</dbReference>
<evidence type="ECO:0000256" key="4">
    <source>
        <dbReference type="RuleBase" id="RU362110"/>
    </source>
</evidence>
<dbReference type="GO" id="GO:0051669">
    <property type="term" value="F:fructan beta-fructosidase activity"/>
    <property type="evidence" value="ECO:0007669"/>
    <property type="project" value="UniProtKB-EC"/>
</dbReference>
<dbReference type="CDD" id="cd18622">
    <property type="entry name" value="GH32_Inu-like"/>
    <property type="match status" value="1"/>
</dbReference>
<dbReference type="Gene3D" id="2.60.120.560">
    <property type="entry name" value="Exo-inulinase, domain 1"/>
    <property type="match status" value="1"/>
</dbReference>
<dbReference type="GO" id="GO:0005737">
    <property type="term" value="C:cytoplasm"/>
    <property type="evidence" value="ECO:0007669"/>
    <property type="project" value="TreeGrafter"/>
</dbReference>
<dbReference type="Gene3D" id="2.115.10.20">
    <property type="entry name" value="Glycosyl hydrolase domain, family 43"/>
    <property type="match status" value="1"/>
</dbReference>
<dbReference type="SUPFAM" id="SSF49899">
    <property type="entry name" value="Concanavalin A-like lectins/glucanases"/>
    <property type="match status" value="1"/>
</dbReference>
<keyword evidence="5" id="KW-0732">Signal</keyword>
<reference evidence="8 9" key="1">
    <citation type="submission" date="2019-08" db="EMBL/GenBank/DDBJ databases">
        <title>Deep-cultivation of Planctomycetes and their phenomic and genomic characterization uncovers novel biology.</title>
        <authorList>
            <person name="Wiegand S."/>
            <person name="Jogler M."/>
            <person name="Boedeker C."/>
            <person name="Pinto D."/>
            <person name="Vollmers J."/>
            <person name="Rivas-Marin E."/>
            <person name="Kohn T."/>
            <person name="Peeters S.H."/>
            <person name="Heuer A."/>
            <person name="Rast P."/>
            <person name="Oberbeckmann S."/>
            <person name="Bunk B."/>
            <person name="Jeske O."/>
            <person name="Meyerdierks A."/>
            <person name="Storesund J.E."/>
            <person name="Kallscheuer N."/>
            <person name="Luecker S."/>
            <person name="Lage O.M."/>
            <person name="Pohl T."/>
            <person name="Merkel B.J."/>
            <person name="Hornburger P."/>
            <person name="Mueller R.-W."/>
            <person name="Bruemmer F."/>
            <person name="Labrenz M."/>
            <person name="Spormann A.M."/>
            <person name="Op den Camp H."/>
            <person name="Overmann J."/>
            <person name="Amann R."/>
            <person name="Jetten M.S.M."/>
            <person name="Mascher T."/>
            <person name="Medema M.H."/>
            <person name="Devos D.P."/>
            <person name="Kaster A.-K."/>
            <person name="Ovreas L."/>
            <person name="Rohde M."/>
            <person name="Galperin M.Y."/>
            <person name="Jogler C."/>
        </authorList>
    </citation>
    <scope>NUCLEOTIDE SEQUENCE [LARGE SCALE GENOMIC DNA]</scope>
    <source>
        <strain evidence="8 9">Pr1d</strain>
    </source>
</reference>
<evidence type="ECO:0000313" key="9">
    <source>
        <dbReference type="Proteomes" id="UP000323917"/>
    </source>
</evidence>
<dbReference type="OrthoDB" id="9759709at2"/>
<gene>
    <name evidence="8" type="primary">sacC_4</name>
    <name evidence="8" type="ORF">Pr1d_47350</name>
</gene>
<dbReference type="KEGG" id="bgok:Pr1d_47350"/>
<feature type="chain" id="PRO_5023081292" evidence="5">
    <location>
        <begin position="30"/>
        <end position="727"/>
    </location>
</feature>
<feature type="signal peptide" evidence="5">
    <location>
        <begin position="1"/>
        <end position="29"/>
    </location>
</feature>
<dbReference type="Pfam" id="PF08244">
    <property type="entry name" value="Glyco_hydro_32C"/>
    <property type="match status" value="1"/>
</dbReference>
<dbReference type="PANTHER" id="PTHR42800">
    <property type="entry name" value="EXOINULINASE INUD (AFU_ORTHOLOGUE AFUA_5G00480)"/>
    <property type="match status" value="1"/>
</dbReference>
<dbReference type="PANTHER" id="PTHR42800:SF1">
    <property type="entry name" value="EXOINULINASE INUD (AFU_ORTHOLOGUE AFUA_5G00480)"/>
    <property type="match status" value="1"/>
</dbReference>
<dbReference type="GO" id="GO:0004575">
    <property type="term" value="F:sucrose alpha-glucosidase activity"/>
    <property type="evidence" value="ECO:0007669"/>
    <property type="project" value="TreeGrafter"/>
</dbReference>
<dbReference type="InterPro" id="IPR023296">
    <property type="entry name" value="Glyco_hydro_beta-prop_sf"/>
</dbReference>
<evidence type="ECO:0000256" key="5">
    <source>
        <dbReference type="SAM" id="SignalP"/>
    </source>
</evidence>
<dbReference type="EMBL" id="CP042913">
    <property type="protein sequence ID" value="QEG37392.1"/>
    <property type="molecule type" value="Genomic_DNA"/>
</dbReference>
<keyword evidence="2 4" id="KW-0378">Hydrolase</keyword>
<dbReference type="Pfam" id="PF00251">
    <property type="entry name" value="Glyco_hydro_32N"/>
    <property type="match status" value="1"/>
</dbReference>
<accession>A0A5B9QI82</accession>
<keyword evidence="3 4" id="KW-0326">Glycosidase</keyword>
<dbReference type="SMART" id="SM00640">
    <property type="entry name" value="Glyco_32"/>
    <property type="match status" value="1"/>
</dbReference>
<evidence type="ECO:0000256" key="2">
    <source>
        <dbReference type="ARBA" id="ARBA00022801"/>
    </source>
</evidence>
<dbReference type="InterPro" id="IPR013189">
    <property type="entry name" value="Glyco_hydro_32_C"/>
</dbReference>
<dbReference type="Proteomes" id="UP000323917">
    <property type="component" value="Chromosome"/>
</dbReference>
<dbReference type="GO" id="GO:0005987">
    <property type="term" value="P:sucrose catabolic process"/>
    <property type="evidence" value="ECO:0007669"/>
    <property type="project" value="TreeGrafter"/>
</dbReference>
<dbReference type="InterPro" id="IPR013320">
    <property type="entry name" value="ConA-like_dom_sf"/>
</dbReference>
<dbReference type="AlphaFoldDB" id="A0A5B9QI82"/>